<proteinExistence type="inferred from homology"/>
<dbReference type="EMBL" id="CAWUHD010000068">
    <property type="protein sequence ID" value="CAK7226689.1"/>
    <property type="molecule type" value="Genomic_DNA"/>
</dbReference>
<comment type="similarity">
    <text evidence="2 5">Belongs to the flavin monoamine oxidase family.</text>
</comment>
<dbReference type="PRINTS" id="PR00757">
    <property type="entry name" value="AMINEOXDASEF"/>
</dbReference>
<dbReference type="InterPro" id="IPR036188">
    <property type="entry name" value="FAD/NAD-bd_sf"/>
</dbReference>
<reference evidence="7 8" key="1">
    <citation type="submission" date="2024-01" db="EMBL/GenBank/DDBJ databases">
        <authorList>
            <person name="Allen C."/>
            <person name="Tagirdzhanova G."/>
        </authorList>
    </citation>
    <scope>NUCLEOTIDE SEQUENCE [LARGE SCALE GENOMIC DNA]</scope>
</reference>
<gene>
    <name evidence="7" type="ORF">SEUCBS140593_006327</name>
</gene>
<dbReference type="PANTHER" id="PTHR43563">
    <property type="entry name" value="AMINE OXIDASE"/>
    <property type="match status" value="1"/>
</dbReference>
<evidence type="ECO:0000256" key="5">
    <source>
        <dbReference type="RuleBase" id="RU362067"/>
    </source>
</evidence>
<evidence type="ECO:0000256" key="4">
    <source>
        <dbReference type="ARBA" id="ARBA00048448"/>
    </source>
</evidence>
<dbReference type="Proteomes" id="UP001642482">
    <property type="component" value="Unassembled WGS sequence"/>
</dbReference>
<comment type="caution">
    <text evidence="7">The sequence shown here is derived from an EMBL/GenBank/DDBJ whole genome shotgun (WGS) entry which is preliminary data.</text>
</comment>
<feature type="domain" description="Amine oxidase" evidence="6">
    <location>
        <begin position="50"/>
        <end position="486"/>
    </location>
</feature>
<dbReference type="PANTHER" id="PTHR43563:SF1">
    <property type="entry name" value="AMINE OXIDASE [FLAVIN-CONTAINING] B"/>
    <property type="match status" value="1"/>
</dbReference>
<organism evidence="7 8">
    <name type="scientific">Sporothrix eucalyptigena</name>
    <dbReference type="NCBI Taxonomy" id="1812306"/>
    <lineage>
        <taxon>Eukaryota</taxon>
        <taxon>Fungi</taxon>
        <taxon>Dikarya</taxon>
        <taxon>Ascomycota</taxon>
        <taxon>Pezizomycotina</taxon>
        <taxon>Sordariomycetes</taxon>
        <taxon>Sordariomycetidae</taxon>
        <taxon>Ophiostomatales</taxon>
        <taxon>Ophiostomataceae</taxon>
        <taxon>Sporothrix</taxon>
    </lineage>
</organism>
<keyword evidence="8" id="KW-1185">Reference proteome</keyword>
<evidence type="ECO:0000256" key="1">
    <source>
        <dbReference type="ARBA" id="ARBA00001974"/>
    </source>
</evidence>
<dbReference type="Gene3D" id="3.90.660.10">
    <property type="match status" value="2"/>
</dbReference>
<keyword evidence="3 5" id="KW-0560">Oxidoreductase</keyword>
<keyword evidence="5" id="KW-0274">FAD</keyword>
<accession>A0ABP0C3W9</accession>
<evidence type="ECO:0000313" key="8">
    <source>
        <dbReference type="Proteomes" id="UP001642482"/>
    </source>
</evidence>
<comment type="catalytic activity">
    <reaction evidence="4">
        <text>a secondary aliphatic amine + O2 + H2O = a primary amine + an aldehyde + H2O2</text>
        <dbReference type="Rhea" id="RHEA:26414"/>
        <dbReference type="ChEBI" id="CHEBI:15377"/>
        <dbReference type="ChEBI" id="CHEBI:15379"/>
        <dbReference type="ChEBI" id="CHEBI:16240"/>
        <dbReference type="ChEBI" id="CHEBI:17478"/>
        <dbReference type="ChEBI" id="CHEBI:58855"/>
        <dbReference type="ChEBI" id="CHEBI:65296"/>
        <dbReference type="EC" id="1.4.3.4"/>
    </reaction>
</comment>
<name>A0ABP0C3W9_9PEZI</name>
<evidence type="ECO:0000256" key="3">
    <source>
        <dbReference type="ARBA" id="ARBA00023002"/>
    </source>
</evidence>
<dbReference type="Pfam" id="PF01593">
    <property type="entry name" value="Amino_oxidase"/>
    <property type="match status" value="1"/>
</dbReference>
<dbReference type="InterPro" id="IPR001613">
    <property type="entry name" value="Flavin_amine_oxidase"/>
</dbReference>
<evidence type="ECO:0000313" key="7">
    <source>
        <dbReference type="EMBL" id="CAK7226689.1"/>
    </source>
</evidence>
<sequence length="506" mass="56554">MYRTTDGYTWTKAQGTKKGGFRCRGVIEPASKTSDGIEPYDVIVVGAGYAGLRAARDLATSNRSVLLLEARDRIGGRTYTVEGDDDGFLYEMGGTYVTHHFGYVLAELQRYKMERDLIVSHESGHANDYYTLNVEGAPRRNLSHEEAAKLTTRAWDLFVDIDGAGCRKVCPLPQSQLDNIMIPREEVEAIDKRSCLDRINEIKHLLTAEEVGVLSTVIMLVTGGKLENSSLWECIRSHALLTHSSDNFAELWTTYKLREGQSAFARRIFEEAAEFGLEWAFNTPVVSIRDDPGKTRGRVQVTTANNEVFSAHRVICTIPLNILKTIEFNPPLSAVRQEAVDLGHINFMTKIHAVVEGDGLASWNGVRSPGYIAQGYGDGVTSKGFSHIVGFGGDERENFTPEKEPEKVVAAFEAMHPMKVEKTVFHNWCTDPWANGGPAWWAPEYMSKYQDELQKRHGAIFFASGDWAHTWRASIDGALEQGSLCAIDALRELHQMDKANNRPYRL</sequence>
<evidence type="ECO:0000259" key="6">
    <source>
        <dbReference type="Pfam" id="PF01593"/>
    </source>
</evidence>
<keyword evidence="5" id="KW-0285">Flavoprotein</keyword>
<comment type="cofactor">
    <cofactor evidence="1 5">
        <name>FAD</name>
        <dbReference type="ChEBI" id="CHEBI:57692"/>
    </cofactor>
</comment>
<protein>
    <recommendedName>
        <fullName evidence="5">Amine oxidase</fullName>
        <ecNumber evidence="5">1.4.3.-</ecNumber>
    </recommendedName>
</protein>
<dbReference type="InterPro" id="IPR002937">
    <property type="entry name" value="Amino_oxidase"/>
</dbReference>
<dbReference type="SUPFAM" id="SSF51905">
    <property type="entry name" value="FAD/NAD(P)-binding domain"/>
    <property type="match status" value="1"/>
</dbReference>
<dbReference type="Gene3D" id="3.50.50.60">
    <property type="entry name" value="FAD/NAD(P)-binding domain"/>
    <property type="match status" value="2"/>
</dbReference>
<dbReference type="EC" id="1.4.3.-" evidence="5"/>
<dbReference type="InterPro" id="IPR050703">
    <property type="entry name" value="Flavin_MAO"/>
</dbReference>
<evidence type="ECO:0000256" key="2">
    <source>
        <dbReference type="ARBA" id="ARBA00005995"/>
    </source>
</evidence>